<keyword evidence="2" id="KW-1185">Reference proteome</keyword>
<dbReference type="EMBL" id="KV784376">
    <property type="protein sequence ID" value="OEU09293.1"/>
    <property type="molecule type" value="Genomic_DNA"/>
</dbReference>
<evidence type="ECO:0000313" key="1">
    <source>
        <dbReference type="EMBL" id="OEU09293.1"/>
    </source>
</evidence>
<accession>A0A1E7EUT6</accession>
<reference evidence="1 2" key="1">
    <citation type="submission" date="2016-09" db="EMBL/GenBank/DDBJ databases">
        <title>Extensive genetic diversity and differential bi-allelic expression allows diatom success in the polar Southern Ocean.</title>
        <authorList>
            <consortium name="DOE Joint Genome Institute"/>
            <person name="Mock T."/>
            <person name="Otillar R.P."/>
            <person name="Strauss J."/>
            <person name="Dupont C."/>
            <person name="Frickenhaus S."/>
            <person name="Maumus F."/>
            <person name="Mcmullan M."/>
            <person name="Sanges R."/>
            <person name="Schmutz J."/>
            <person name="Toseland A."/>
            <person name="Valas R."/>
            <person name="Veluchamy A."/>
            <person name="Ward B.J."/>
            <person name="Allen A."/>
            <person name="Barry K."/>
            <person name="Falciatore A."/>
            <person name="Ferrante M."/>
            <person name="Fortunato A.E."/>
            <person name="Gloeckner G."/>
            <person name="Gruber A."/>
            <person name="Hipkin R."/>
            <person name="Janech M."/>
            <person name="Kroth P."/>
            <person name="Leese F."/>
            <person name="Lindquist E."/>
            <person name="Lyon B.R."/>
            <person name="Martin J."/>
            <person name="Mayer C."/>
            <person name="Parker M."/>
            <person name="Quesneville H."/>
            <person name="Raymond J."/>
            <person name="Uhlig C."/>
            <person name="Valentin K.U."/>
            <person name="Worden A.Z."/>
            <person name="Armbrust E.V."/>
            <person name="Bowler C."/>
            <person name="Green B."/>
            <person name="Moulton V."/>
            <person name="Van Oosterhout C."/>
            <person name="Grigoriev I."/>
        </authorList>
    </citation>
    <scope>NUCLEOTIDE SEQUENCE [LARGE SCALE GENOMIC DNA]</scope>
    <source>
        <strain evidence="1 2">CCMP1102</strain>
    </source>
</reference>
<dbReference type="KEGG" id="fcy:FRACYDRAFT_248633"/>
<gene>
    <name evidence="1" type="ORF">FRACYDRAFT_248633</name>
</gene>
<dbReference type="InParanoid" id="A0A1E7EUT6"/>
<dbReference type="Proteomes" id="UP000095751">
    <property type="component" value="Unassembled WGS sequence"/>
</dbReference>
<name>A0A1E7EUT6_9STRA</name>
<sequence length="275" mass="29530">MIVIFSQETYGFQPIMPTSTPMKASSRLNAMIIDPADIPAILTTTHQAADQIITSALTSSQNSIIAADLIPITSSFSTIITSQLPDLSHVEHIIVAGKSIAPSIEAMTKMGTTYSGTSAGGASALQQLFPNGGEAFTTRSQEAISYGYNIMDGTKIIKGGGAALPGFKEMGSILQPHVIPGPGEESITTPQLVPEPYMFKARLEYASMLLKVLEKVPYVAFGYALLEFFFLRSNVDIYKEDIEDDPAGVFAETVSDVGVRVGLLFILAVFTYLIF</sequence>
<organism evidence="1 2">
    <name type="scientific">Fragilariopsis cylindrus CCMP1102</name>
    <dbReference type="NCBI Taxonomy" id="635003"/>
    <lineage>
        <taxon>Eukaryota</taxon>
        <taxon>Sar</taxon>
        <taxon>Stramenopiles</taxon>
        <taxon>Ochrophyta</taxon>
        <taxon>Bacillariophyta</taxon>
        <taxon>Bacillariophyceae</taxon>
        <taxon>Bacillariophycidae</taxon>
        <taxon>Bacillariales</taxon>
        <taxon>Bacillariaceae</taxon>
        <taxon>Fragilariopsis</taxon>
    </lineage>
</organism>
<dbReference type="AlphaFoldDB" id="A0A1E7EUT6"/>
<dbReference type="OrthoDB" id="44602at2759"/>
<evidence type="ECO:0000313" key="2">
    <source>
        <dbReference type="Proteomes" id="UP000095751"/>
    </source>
</evidence>
<protein>
    <submittedName>
        <fullName evidence="1">Uncharacterized protein</fullName>
    </submittedName>
</protein>
<proteinExistence type="predicted"/>